<dbReference type="EMBL" id="GL945431">
    <property type="protein sequence ID" value="EGO27103.1"/>
    <property type="molecule type" value="Genomic_DNA"/>
</dbReference>
<dbReference type="KEGG" id="sla:SERLADRAFT_413636"/>
<dbReference type="Pfam" id="PF13385">
    <property type="entry name" value="Laminin_G_3"/>
    <property type="match status" value="1"/>
</dbReference>
<evidence type="ECO:0000256" key="1">
    <source>
        <dbReference type="SAM" id="Phobius"/>
    </source>
</evidence>
<dbReference type="AlphaFoldDB" id="F8NP18"/>
<evidence type="ECO:0000313" key="2">
    <source>
        <dbReference type="EMBL" id="EGO27103.1"/>
    </source>
</evidence>
<sequence length="822" mass="90298">MSFTVTKDGVIDYPIADGMPLIGIWQYGPNANGATIVAKQEYLDISRGSSNADNQWTNLSIQHSLQVANGSVFRFDIKYTAINPATEVKLTLASGVVLRYDGTNFNYCWWSNDGFHQLGRSTISIGSDYVQVTLCFWPAGIAIFENGNFIAKWDKGVEASVIPLLTWQLLSRNSSLSAQIRSIFIIPSTFATSVNTPWDIAFSDTVIPSADIWEVSKQKDDPLPNSYSKEGYMRVSTNSLSIRNSWIFPKVAVPMDATGVVMYRMRVNSSGGSETKVTVLGDNILRIVQNGQVATWNKYASDFVKLSDSSVRVGSGLWTIVTLVYSSRSVSLFEDGVYRYTRAYDAAPGNATFSVQHLEPNTAVSVDISHVRCVPLKKNAEMLLRDLQPALLAYYPLKADISEAIIEAPALDLAAVDGYQPDYTEGAFGKAISFAEKRGALRLPLFPYGRTFPSYTLSLWVKVNNYPATKAGITGPLSILSNGKLEYSFLYSQILSFKRTNFTSKNAIPLGQWVCIVVTYAYEESRFAFFVDGVLDSIVYTSSDNSSQNAVLPIYGFIGASRSDDGESLNILDGAVGDVFFFQQHIHGIIALALSDKLRAEHNRPRRVLFLVIPAFLVLAYGAVSTTVIATTLKQTTPQLAPDLQVIVDRIVQVVGKPARPGAQVSRDQIGLDEKYPITIDIGGEGPLNQDGLVTGFHGAINVNAVEKVTVGGSGKIPYLVMVQPWPTNPKYPFADNFADTITMIGAPLTPTNADEMVRVIKAEGVIDVWIDDSFIPQLESMARKLKSSVNTPDQLDRFEGNGKTFFQRRQIKANKNGKDEL</sequence>
<organism>
    <name type="scientific">Serpula lacrymans var. lacrymans (strain S7.9)</name>
    <name type="common">Dry rot fungus</name>
    <dbReference type="NCBI Taxonomy" id="578457"/>
    <lineage>
        <taxon>Eukaryota</taxon>
        <taxon>Fungi</taxon>
        <taxon>Dikarya</taxon>
        <taxon>Basidiomycota</taxon>
        <taxon>Agaricomycotina</taxon>
        <taxon>Agaricomycetes</taxon>
        <taxon>Agaricomycetidae</taxon>
        <taxon>Boletales</taxon>
        <taxon>Coniophorineae</taxon>
        <taxon>Serpulaceae</taxon>
        <taxon>Serpula</taxon>
    </lineage>
</organism>
<dbReference type="InterPro" id="IPR013320">
    <property type="entry name" value="ConA-like_dom_sf"/>
</dbReference>
<proteinExistence type="predicted"/>
<gene>
    <name evidence="2" type="ORF">SERLADRAFT_413636</name>
</gene>
<dbReference type="SUPFAM" id="SSF49899">
    <property type="entry name" value="Concanavalin A-like lectins/glucanases"/>
    <property type="match status" value="1"/>
</dbReference>
<dbReference type="GeneID" id="18813191"/>
<dbReference type="Gene3D" id="2.60.120.200">
    <property type="match status" value="1"/>
</dbReference>
<keyword evidence="1" id="KW-0472">Membrane</keyword>
<dbReference type="OrthoDB" id="2910408at2759"/>
<dbReference type="Proteomes" id="UP000008064">
    <property type="component" value="Unassembled WGS sequence"/>
</dbReference>
<feature type="transmembrane region" description="Helical" evidence="1">
    <location>
        <begin position="608"/>
        <end position="630"/>
    </location>
</feature>
<protein>
    <submittedName>
        <fullName evidence="2">Uncharacterized protein</fullName>
    </submittedName>
</protein>
<keyword evidence="1" id="KW-0812">Transmembrane</keyword>
<dbReference type="HOGENOM" id="CLU_344222_0_0_1"/>
<keyword evidence="1" id="KW-1133">Transmembrane helix</keyword>
<dbReference type="RefSeq" id="XP_007315194.1">
    <property type="nucleotide sequence ID" value="XM_007315132.1"/>
</dbReference>
<reference evidence="2" key="1">
    <citation type="submission" date="2011-04" db="EMBL/GenBank/DDBJ databases">
        <title>Evolution of plant cell wall degrading machinery underlies the functional diversity of forest fungi.</title>
        <authorList>
            <consortium name="US DOE Joint Genome Institute (JGI-PGF)"/>
            <person name="Eastwood D.C."/>
            <person name="Floudas D."/>
            <person name="Binder M."/>
            <person name="Majcherczyk A."/>
            <person name="Schneider P."/>
            <person name="Aerts A."/>
            <person name="Asiegbu F.O."/>
            <person name="Baker S.E."/>
            <person name="Barry K."/>
            <person name="Bendiksby M."/>
            <person name="Blumentritt M."/>
            <person name="Coutinho P.M."/>
            <person name="Cullen D."/>
            <person name="Cullen D."/>
            <person name="Gathman A."/>
            <person name="Goodell B."/>
            <person name="Henrissat B."/>
            <person name="Ihrmark K."/>
            <person name="Kauserud H."/>
            <person name="Kohler A."/>
            <person name="LaButti K."/>
            <person name="Lapidus A."/>
            <person name="Lavin J.L."/>
            <person name="Lee Y.-H."/>
            <person name="Lindquist E."/>
            <person name="Lilly W."/>
            <person name="Lucas S."/>
            <person name="Morin E."/>
            <person name="Murat C."/>
            <person name="Oguiza J.A."/>
            <person name="Park J."/>
            <person name="Pisabarro A.G."/>
            <person name="Riley R."/>
            <person name="Rosling A."/>
            <person name="Salamov A."/>
            <person name="Schmidt O."/>
            <person name="Schmutz J."/>
            <person name="Skrede I."/>
            <person name="Stenlid J."/>
            <person name="Wiebenga A."/>
            <person name="Xie X."/>
            <person name="Kues U."/>
            <person name="Hibbett D.S."/>
            <person name="Hoffmeister D."/>
            <person name="Hogberg N."/>
            <person name="Martin F."/>
            <person name="Grigoriev I.V."/>
            <person name="Watkinson S.C."/>
        </authorList>
    </citation>
    <scope>NUCLEOTIDE SEQUENCE</scope>
    <source>
        <strain evidence="2">S7.9</strain>
    </source>
</reference>
<accession>F8NP18</accession>
<name>F8NP18_SERL9</name>